<evidence type="ECO:0000256" key="1">
    <source>
        <dbReference type="SAM" id="MobiDB-lite"/>
    </source>
</evidence>
<dbReference type="Proteomes" id="UP000053392">
    <property type="component" value="Unassembled WGS sequence"/>
</dbReference>
<dbReference type="AlphaFoldDB" id="A0A0D0V6E1"/>
<feature type="region of interest" description="Disordered" evidence="1">
    <location>
        <begin position="38"/>
        <end position="75"/>
    </location>
</feature>
<keyword evidence="3" id="KW-1185">Reference proteome</keyword>
<protein>
    <submittedName>
        <fullName evidence="2">Uncharacterized protein</fullName>
    </submittedName>
</protein>
<dbReference type="HOGENOM" id="CLU_1922046_0_0_1"/>
<evidence type="ECO:0000313" key="3">
    <source>
        <dbReference type="Proteomes" id="UP000053392"/>
    </source>
</evidence>
<name>A0A0D0V6E1_9TREE</name>
<sequence>MLNLLDLHRPPVQKESSIVVGPSKISLYLLQPGQTQRAKSSNNNIRLVQFSQSSTPISEDQSLSPVEAPPPPPNHRSLLLQLLMTNILAMTLPGLNFTSEKTSNIPLHRAYWALLDIPFDGGSLDSSSSSLY</sequence>
<proteinExistence type="predicted"/>
<feature type="non-terminal residue" evidence="2">
    <location>
        <position position="1"/>
    </location>
</feature>
<dbReference type="EMBL" id="KN847897">
    <property type="protein sequence ID" value="KIR42946.1"/>
    <property type="molecule type" value="Genomic_DNA"/>
</dbReference>
<feature type="compositionally biased region" description="Polar residues" evidence="1">
    <location>
        <begin position="38"/>
        <end position="64"/>
    </location>
</feature>
<organism evidence="2 3">
    <name type="scientific">Cryptococcus deuterogattii Ram5</name>
    <dbReference type="NCBI Taxonomy" id="1296110"/>
    <lineage>
        <taxon>Eukaryota</taxon>
        <taxon>Fungi</taxon>
        <taxon>Dikarya</taxon>
        <taxon>Basidiomycota</taxon>
        <taxon>Agaricomycotina</taxon>
        <taxon>Tremellomycetes</taxon>
        <taxon>Tremellales</taxon>
        <taxon>Cryptococcaceae</taxon>
        <taxon>Cryptococcus</taxon>
        <taxon>Cryptococcus gattii species complex</taxon>
    </lineage>
</organism>
<evidence type="ECO:0000313" key="2">
    <source>
        <dbReference type="EMBL" id="KIR42946.1"/>
    </source>
</evidence>
<reference evidence="2 3" key="1">
    <citation type="submission" date="2015-01" db="EMBL/GenBank/DDBJ databases">
        <title>The Genome Sequence of Cryptococcus gattii Ram5.</title>
        <authorList>
            <consortium name="The Broad Institute Genomics Platform"/>
            <person name="Cuomo C."/>
            <person name="Litvintseva A."/>
            <person name="Chen Y."/>
            <person name="Heitman J."/>
            <person name="Sun S."/>
            <person name="Springer D."/>
            <person name="Dromer F."/>
            <person name="Young S."/>
            <person name="Zeng Q."/>
            <person name="Gargeya S."/>
            <person name="Abouelleil A."/>
            <person name="Alvarado L."/>
            <person name="Chapman S.B."/>
            <person name="Gainer-Dewar J."/>
            <person name="Goldberg J."/>
            <person name="Griggs A."/>
            <person name="Gujja S."/>
            <person name="Hansen M."/>
            <person name="Howarth C."/>
            <person name="Imamovic A."/>
            <person name="Larimer J."/>
            <person name="Murphy C."/>
            <person name="Naylor J."/>
            <person name="Pearson M."/>
            <person name="Priest M."/>
            <person name="Roberts A."/>
            <person name="Saif S."/>
            <person name="Shea T."/>
            <person name="Sykes S."/>
            <person name="Wortman J."/>
            <person name="Nusbaum C."/>
            <person name="Birren B."/>
        </authorList>
    </citation>
    <scope>NUCLEOTIDE SEQUENCE [LARGE SCALE GENOMIC DNA]</scope>
    <source>
        <strain evidence="2 3">Ram5</strain>
    </source>
</reference>
<accession>A0A0D0V6E1</accession>
<gene>
    <name evidence="2" type="ORF">I313_01153</name>
</gene>